<feature type="coiled-coil region" evidence="6">
    <location>
        <begin position="4135"/>
        <end position="4213"/>
    </location>
</feature>
<feature type="region of interest" description="Disordered" evidence="7">
    <location>
        <begin position="1681"/>
        <end position="1707"/>
    </location>
</feature>
<feature type="region of interest" description="Disordered" evidence="7">
    <location>
        <begin position="4894"/>
        <end position="4916"/>
    </location>
</feature>
<feature type="coiled-coil region" evidence="6">
    <location>
        <begin position="3788"/>
        <end position="3815"/>
    </location>
</feature>
<feature type="compositionally biased region" description="Polar residues" evidence="7">
    <location>
        <begin position="6561"/>
        <end position="6573"/>
    </location>
</feature>
<feature type="compositionally biased region" description="Polar residues" evidence="7">
    <location>
        <begin position="6725"/>
        <end position="6739"/>
    </location>
</feature>
<evidence type="ECO:0000313" key="9">
    <source>
        <dbReference type="Ensembl" id="ENSNFUP00015038176.1"/>
    </source>
</evidence>
<feature type="region of interest" description="Disordered" evidence="7">
    <location>
        <begin position="5761"/>
        <end position="5781"/>
    </location>
</feature>
<feature type="compositionally biased region" description="Basic residues" evidence="7">
    <location>
        <begin position="4528"/>
        <end position="4537"/>
    </location>
</feature>
<dbReference type="Ensembl" id="ENSNFUT00015039865.1">
    <property type="protein sequence ID" value="ENSNFUP00015038176.1"/>
    <property type="gene ID" value="ENSNFUG00015018338.1"/>
</dbReference>
<feature type="region of interest" description="Disordered" evidence="7">
    <location>
        <begin position="5146"/>
        <end position="5178"/>
    </location>
</feature>
<feature type="compositionally biased region" description="Polar residues" evidence="7">
    <location>
        <begin position="4866"/>
        <end position="4881"/>
    </location>
</feature>
<feature type="region of interest" description="Disordered" evidence="7">
    <location>
        <begin position="6685"/>
        <end position="6766"/>
    </location>
</feature>
<feature type="coiled-coil region" evidence="6">
    <location>
        <begin position="3063"/>
        <end position="3169"/>
    </location>
</feature>
<feature type="compositionally biased region" description="Polar residues" evidence="7">
    <location>
        <begin position="1939"/>
        <end position="1960"/>
    </location>
</feature>
<feature type="region of interest" description="Disordered" evidence="7">
    <location>
        <begin position="4422"/>
        <end position="4881"/>
    </location>
</feature>
<feature type="region of interest" description="Disordered" evidence="7">
    <location>
        <begin position="5407"/>
        <end position="5432"/>
    </location>
</feature>
<feature type="coiled-coil region" evidence="6">
    <location>
        <begin position="4070"/>
        <end position="4097"/>
    </location>
</feature>
<feature type="compositionally biased region" description="Basic and acidic residues" evidence="7">
    <location>
        <begin position="1792"/>
        <end position="1811"/>
    </location>
</feature>
<feature type="region of interest" description="Disordered" evidence="7">
    <location>
        <begin position="5942"/>
        <end position="5994"/>
    </location>
</feature>
<feature type="compositionally biased region" description="Basic and acidic residues" evidence="7">
    <location>
        <begin position="5701"/>
        <end position="5712"/>
    </location>
</feature>
<feature type="region of interest" description="Disordered" evidence="7">
    <location>
        <begin position="5280"/>
        <end position="5321"/>
    </location>
</feature>
<keyword evidence="5" id="KW-0009">Actin-binding</keyword>
<organism evidence="9 10">
    <name type="scientific">Nothobranchius furzeri</name>
    <name type="common">Turquoise killifish</name>
    <dbReference type="NCBI Taxonomy" id="105023"/>
    <lineage>
        <taxon>Eukaryota</taxon>
        <taxon>Metazoa</taxon>
        <taxon>Chordata</taxon>
        <taxon>Craniata</taxon>
        <taxon>Vertebrata</taxon>
        <taxon>Euteleostomi</taxon>
        <taxon>Actinopterygii</taxon>
        <taxon>Neopterygii</taxon>
        <taxon>Teleostei</taxon>
        <taxon>Neoteleostei</taxon>
        <taxon>Acanthomorphata</taxon>
        <taxon>Ovalentaria</taxon>
        <taxon>Atherinomorphae</taxon>
        <taxon>Cyprinodontiformes</taxon>
        <taxon>Nothobranchiidae</taxon>
        <taxon>Nothobranchius</taxon>
    </lineage>
</organism>
<keyword evidence="10" id="KW-1185">Reference proteome</keyword>
<reference evidence="9" key="2">
    <citation type="submission" date="2025-08" db="UniProtKB">
        <authorList>
            <consortium name="Ensembl"/>
        </authorList>
    </citation>
    <scope>IDENTIFICATION</scope>
</reference>
<dbReference type="Gene3D" id="1.20.58.60">
    <property type="match status" value="1"/>
</dbReference>
<feature type="region of interest" description="Disordered" evidence="7">
    <location>
        <begin position="5682"/>
        <end position="5722"/>
    </location>
</feature>
<feature type="region of interest" description="Disordered" evidence="7">
    <location>
        <begin position="1384"/>
        <end position="1403"/>
    </location>
</feature>
<feature type="region of interest" description="Disordered" evidence="7">
    <location>
        <begin position="6499"/>
        <end position="6519"/>
    </location>
</feature>
<feature type="compositionally biased region" description="Polar residues" evidence="7">
    <location>
        <begin position="6366"/>
        <end position="6381"/>
    </location>
</feature>
<feature type="compositionally biased region" description="Polar residues" evidence="7">
    <location>
        <begin position="7711"/>
        <end position="7722"/>
    </location>
</feature>
<feature type="region of interest" description="Disordered" evidence="7">
    <location>
        <begin position="6542"/>
        <end position="6606"/>
    </location>
</feature>
<feature type="compositionally biased region" description="Basic and acidic residues" evidence="7">
    <location>
        <begin position="5146"/>
        <end position="5172"/>
    </location>
</feature>
<feature type="compositionally biased region" description="Polar residues" evidence="7">
    <location>
        <begin position="1874"/>
        <end position="1895"/>
    </location>
</feature>
<feature type="compositionally biased region" description="Basic and acidic residues" evidence="7">
    <location>
        <begin position="4855"/>
        <end position="4865"/>
    </location>
</feature>
<feature type="coiled-coil region" evidence="6">
    <location>
        <begin position="2596"/>
        <end position="2633"/>
    </location>
</feature>
<feature type="region of interest" description="Disordered" evidence="7">
    <location>
        <begin position="1864"/>
        <end position="1990"/>
    </location>
</feature>
<feature type="region of interest" description="Disordered" evidence="7">
    <location>
        <begin position="1580"/>
        <end position="1629"/>
    </location>
</feature>
<sequence length="7762" mass="868984">MTSEVCSSCDLGEKESIPLDIDNVHMLLQVEQEQIQKRTFTNWVNAQLAKRRPPCLVADLFSDFRDGSKLLDLLEVMSGQHISRDRGKGMFQHRSNIEKALSFLKKKSIKLVNINIPDIIDGKPSIILGLIWTIILQYHIEELASSLSFDSRQSSMESLASLDSRSTLSSRSASSSPVPRRGSPLHSRFRVSAKKALLLWVREQCHRAGCTINVKDFKASWRSGVVFLAILCALRPDLVDLSKARTRSNKQNLEEAFHIAEKELRIPKLLEPDDVDVRDPDEKSIMTYVAQFLQYSRDTPESDEEMQTQYLTPPKSASPIRLPVHYTPAVSASPLRQTTTDRKVQEVTCWLIQAYDELLEGWDSTEGESYSERFHVFQTFLVSFNEQRRPIMPLLTAMKRAHKLSEEQRALREAWDSLNQKINEYKREVDISLPPPLDSVARWLLRTEGALTEEPGDPQDHGCAADDAREKQELLRVCLEEMPQQLKTFQSFQNTDVYGNMVVPTDKMDELKKRFTSVRVTAKYHGIKLEFREHRHTALDLLGQIQTKLRIWKTPYISQEAVRVLLQEWHEMVDRQELPVLLETAVRKLKQVSEKYSSKSALAEDYHRVSQQVKQLEEKTVVVLEEVTAAKSVMGRVLSAWDSYSDCLSTLQAWLEQGSATRSRGNRATVTNDSRAEWGARHAHLNKLGNFLIESTDSPTSKKLAEELRKLNMHWAEFIERNTSESSAEAGADRQADTQDLQALIREATLILKEPLEASAGGLRTYRKRLQFIMRKIKEVDLDTVDPSPECPSDQLRNLRLAVPEVMQTLFEAEQICAELQHSVSGLDTRLAELLLWEMEARELCGLLKATDRQKKQQGQDPRARVIISRGLQLEGQVVTEEQDLQVIIMSSQKSSPIQYLRATAMQERVQAAVAQSQEAIGKLSSLGARRDRSRSPPETGPPSKVFIQAKTKPHHLRTSDTRTSTQDSQMNLVSHHGAEAFVPKIVIQEYREEKVASPPMPYSYAQAVMQTGTKSQPECQTQVCLQSVAQKQQKTQVPSLIPEQQQLQQGLSREMENELEQQQLKQEQSLEETKALKQELPPQPQQRQEQERQADACMCQGEQHTVTNVQHSTQSKLIEEVHERTLHHQPAAQKAVSSQELQSRKAQAMKNRPWLQKSALMETPASFPNKDSGQNPVQPRETKSQVKSEAVITSQVVSYSPASRAHPESHEKLKEAQQLEKELIETQQTQHQVQEQQKQHRQDRQKQDSDTQATCQAVTQTQSVTQSGEHTAKGPFQPAGASYPSADSQQSTTSSMPPSEINECFVKPRGPIRSQSPTQSQTCVPAEFQLLSQPQNPPHSSATAQIQTQTTIRSSAQMPSPLGFIQPPVPSHVQFCRQPQSWAPVRPPSPKPPTHDHPEIHGQSQTFTKTQTIIDSSIPSHLRGQDKAQLTMKNQSEIQTQTTNQPQIYLQSGTQTQALPQSMMYSQTHTQSVSQVRIPPQTSNIQTNILPIGQGQTHVQPMVRPGQTQPPTFHHIQPSAHHQDHSLTDTTYHGQSQVLQHSLHSQSQLQAWTQVGPSSQISAQQLPATAQLFHQSQFPAQHWSGKQDAQSHAISQQSPPMSQPYPSQMTQASNSQAYAKTQWNQQRPQLSPHAYSHLGLSYTQPQAHLRAHAQSWVQTPTQTTPLNPVQLRFQTGPHSVIQTEQGQIQQQTWVQPSPQVQSQPYHPRSQPFLLVQNQNHGQSQHHPQMHSQLGLRPQPPHQIQQQLPLQDQLQPLQAQSQTYTQPQPKLQAKLDTKTSQPRSNLLQQSSVDDKLLHLHKNAKPDIKSASHSEPMPSDQTGFEFPAQTNTPPLFQPKALSLIQPESQPVLSKQLVRASATLANVEASPECKTPAQTESQTSGQPQAQLKDQSPAQPMVETPKQALPKPTDANRPLCSSPSKSEVQTETTTHPEPASLIQPQSGSSTPAESHSVSQSKRQAQLPSQPRPQTSPQSKSQSPPEVRSHPLPLPTLQITTPVQEKTHQSQSTLLSQVPVPPQIQAESADLLIKPSALAQAPPQAYTEAYVKARALAMNGFEEAKHCLQAHIMEAICVFKDKRLSADQASAKQETLKILDPELLEEFLRAAKGMEAFCTPPQLREMEFFTQSVRTQWKACFSADFAEAEQHLEAMKKLCDTLIPEDAHRLAQTQLMECEKRLAAIQHQFSGDQDASLPESRIYLLQSEELITQKGTKKASDKLQPLPEVVQATSQEKREMEKQTSTEEITKKEALERYENTKRTLQAHLAKNEQSLKEPPADSLSLKGLHTRLQEIQFLRQETESLWSEYSGHCSQCSQLSRDPSLEQEKAELLELWRSQQKHLQRRGSSLGAALRQIDSTENHMVDFTDRLDRYLRQPKDITGFTLASTNILKDIKELDDNIQSELDQLCRLDPESSSLDPRECFPLTCEVEAHKASLDQLQQQVQKSEAAARALDRFLMSLRTVDEDISGVQASPCSDSVVLQDFRSKLALIRQSIDSLKEKAPQLDLLLQGARLTISRNGAPASCLDMVTVLLRRLEDADGGLASQQRGLQRETQSKSFGLRRRAVFGELKKLQDMIEEQRLREPTMPAVQHMLRAVSDLDGQLQAQQSELQNLHDLQEKQGKDENLLQELDAQWKETHRAFSSRKKQCGVLLELLKKFQTCRSLVSNSIQKAEQTIGERASYMGKENLHRSVTKVCDIKNKLAGLGKEMGEMRNVCKQLQSELKKFRDCNETPFEAEADSLMDNWLDVTEKIDAYLDNLRVGLELWEKQLMLGQEVDSWAAATLSMFAEGHPFLDEQQVLAMMDEIRSNEENVAHFHKKSEEIQEMLQSQDPPLELQVMETQLRKRMEEVNELFLDFKDVFEDLMTVKKQFNEEIKKCRTSVEDIQCGLSKIDFSAPKAEDQIEDLCSDLKSSEEQAEDLLMKLQMVNVVARLPILKDLFSDFNKLQGAISSTKDMMHLRREEHSKGLLSAINEGRELFEEWFQNLQLSVNECFESPESQTDVETSVQKLISFLKSEDTERRLGQLQDQLDRGQQQVPPEQLSELTDWLKEQQEEVGTFKAHCHNRQTQMESLLSDLDSLQNQHERLYEWLQHKENLSVDTEDIEVLLRELQDESGRAEAFAELLASIRRQGVRAENILKDGDNLLQRYRNLETRLRKQAEAQEVVEEEFIRFKVQAESTRTWMTDVLLSSEMKDLKCKALAILAAKPEGESKLNNLKEQMERLQEQEDLKESRKQDAVLLFREAETEWRSALQAADDLLHTAQTQALLDKQYDAFLMQNESFEFWIKDQREVLTSLGGHMEVEEKLQTAEVFLSTKPNKELKLQDLKQQAESLCDNQHLTESRKQEVLDALRHTEEQWRNALQAAEEALSQAKQEADSQRDFNAFKTCVEVFQTWIKEQRLKLLGSHMTFEERFQNVRTVVTSKPEGESKLHDLKLQAKSLCEQLKDSRKPEVELLLTHTEQLWTTVQQAARQAELHSLSDDFDAQGKNTESWIRDRRQQLQCLCTHTPPEERRLTAQSILSVRPEGDVMVNNLRRRGLTLYEHQDADEARKVQVQQTVKDLEEQWRTVLQTAKQVEASAVAEITQETERRELELREFSDHQQDTDHWLEDLRQELVCLDLQTEAEDHLHAAQAIMNSKSEGDSKIQKLKRQSQALCAQDLDEHKKQQIREKVQDSEERWTSVLQSAKRAVSEAERMFALDVQLKDFNALREKNIDWLEEKHQCLVSLDTQRNPEEAMKAAQSILSCKPEGDAKLSELRRQSQCLSDLEDLKQHERLEAQQKVLDSAELWRMVLQTAEDTLEKAEVQYKLSRELEAFRIHAESTKTWLEKRQKQAESMEGSTQGSKTQIEERLHAAQAILSCKSNGDTQVMDLKSRADGLCSHIGLEKEKKMDIQQTINDTETGWRTVVRAAEETQRQLQVVLEHLVSYEYRKGQAEEQLAELQKQTSSLPRVFPWPGLGERRQAVELARTLLDQSTALAPLLSSLRTETGELFEITQDHSWKDFSWEAKEKVIPALLAELTDVVLNLEEGILTERQCTLLMEQHEAAQDWLREQVKGLGPPPMDRHGLHNTANTLKALLQTVDREQREMRELDSAKDSLMSICTPGGQAALTLEVSHLHDLCANSEQEVRERLASCELQLEKMDQHLAKLAQTLKEKSAALQWELRSLDQALSYSEPRNNITQLQQHWHSLQNCEKSLEDLGVKVHNLHQEVESASSSNELPAEITSMVDSLCQQHDSLKSRLGEHQETCFTNAAACLKDCLHALQQWNHSQLSDSASSLQVSLEEGEALQHSLQEAFSHQQFLSACLTSQVFEQLQKSCLETLRQADTHRSSLSHNLKETEQMNKQLGGIQSHDGNLEEIQTTVVAPPRKNKREKGEVKPNISLSGTPASARGSSVTVEAQAPNIPVVKTVMEVSTSTSAVGFEETSSSSRETSEALDANKTPEEIKMESGMVKMAQSSELSIRENESPLVPEEEKTPAKSTGYETKSPVSLVTAEKEGAGTTAEPTIIPDETQTDVLGQSKVSPPRRKSKSPKHSPISFKQPSEVKQEPGSQTAVSGSNEGSHVEETKVKPVRRKSMNDGPPITSPHIASGDKSSNEELEDKNIMESLTSTGLSITAEPVETSSMKEIKPTPTKRKHKCQKLFTEPSTEEVPENKPLVRSEAQTKVAVEVVPTRRKSKSLEVSSAPAPTSSTSTFSEEDLTNSKQGPEKESSSLKKVTGPDETTVLPPRRKSRNTDDRPGPEGQKTHLRSSEEELEQSKEELIDQKSSSSEKSSKPAESTVMEKCQISPTKRKSKTEKTLQDIVSKAETGETKEPGDPLEGTETAETKIIPARRKSKRRAASTALDSTNDPESKETTEQTSERVSSPEHSLTVTTVHQENKLWTTSIVSEGPAASQELPFHGETQTTEKPESQIIEAAAGLETELTDMDGLKPPAALQTLTAATEAPAVQMGQLSPGNKSKGSERLGCADSTSMFENKEESPFGDLRDAPRVSASEILELTPTSKESEETGVEPQHGESVVHLQVTEGQTRPAEAELDERSPTIVVSESPKPSIEIKDKSLTPINEEQDVESSFLASRECIDVVDVDVPMHGPTRAGLCYTEPSSEEETDAMYTGMGALPPSGDKTESDSWIIQSREPAVKRHVVEGQTEKDQLSLEPEDTNKEDRESFSLASTEKTDASLDLQLIHTEDTVETPATASTTKEESDWVKTTTVVEGVTGSAERPVLESQTTVEDITSVEKSDIHLVEDQDLQGRKVATVILETSGVFVHTKESHPCEVERYTSASQTEELDSEIQPSSKEPTTSRGTSGSPEMPLEQRDENLISSNTKHDRESLFRTSTELTGVGDLVVANLIQTSEDAGAPEQITAMTESPDLEKGLILTGKGKPKHPKLFTGTVTLPLFESKESESNNSRAQAGGPAFDTTANKESEQAATKVEKAEGSELAITTHAVVDSHDFSPSMAFSGLSMELEEKNKSDKESSSLASAEPADVNLKLKHCIQTHAEPSATSEMASTSGRLTGGENKYLREEGDSVKSVTLTQELTGNTEKGLDDGTAVEENAEICLDEDQDLREKKVATVILETSQVLVHARPSELVGYTSASHTEELQLSSKTSSTAKGTSESPKLSQKTRDDYLILTFKEDGGESSLEPTRIAELNTNPIQTEEEWTSVEMIAVTVKAPLGEEEQLPPSQRKSPGPKRPAETITNREESASISGKQTRFPAADVLELTSASNESEGAETQTQSGEPGLQVQVVEQLRETVSEESNDFSPTKDVSESRRVSLEQVKEKIVPTNEGRMENLSLGLEVEEHIQPEKDLKDIELSAATETLTATPELPVVQVVREQTPPASTKQADVGLELKFVYAGATITESSAATETISSTKAEELTVTAVVETQTASVEEKSALQVGEDQDPWGQNVTPETSNVCVHPYEVVISTTASITEKLPSDVQPSSVTPSNTSEPQGAEPSLTKVSSSDRDLQKHPPLASDSTDPPNIAEYIRNLWKSTDETQKRYLTLNAPEIELVQIQELNLDPSDKNTVATTDSPTPVSVFTEHTSHKRTPLTEINVSENEKMQLSKYVSEHKITEPQTPKESPKELQCFDVVRDQTEESRRDDQCVQVCQREGLTEKGPAVCTLQLDMSTRAEDITNPSGTRKEPRTQTETVIQIESVREGRAAFQNNVTRMDSSQLHLPDSRAPPQHSTEIIAISVFDQDVRKPSKTETRMESNTISDPGGRAERPVLVTRVISDAPAGLSEESVASEKLETASQDMQLLQLDIQMSAKHHRTASVPDEAKTSEDVVQTSVQTEKEAEDVLGNASESAATEMNETEFQDNETLLTSLVYETIQPHESRFIEIRLNEQHIESPSDPESQSVLSKTTQEPRSSQRVEHVVQEEHPQMCNRSADELSSMKEKSVTAEQTRTKPADIPSMLGESESTGVSEEPGTDGTGISLQGKEGTEDKDETVANIQHGGTRDETTRVEGPSTGSEWSVLQSDFIVSPQMTGSDVSQTTRDGTIDAPQNLSERVVTEKTILKGVEVEITQPQEQQIPAATTKTDDDDETSIRSGKVTQKQRGTSAAAALPQTTPVTEEHVDLQESSKLSLSGQRGEEEVEHVLRGKHGVQKTSGELSVKKREIHLISLEFQTVEIKEQTGTETSVQDVSEHNVQPLRPTVGTIQEGDQENLSEFQSEPGLVPKVQTEEHTDEEGKRDGQQQVKIPETDAKEPVQLSGTASEAVRSQSVNEPKEQARSAERTQSPQMVKRAADVSPSATVCLEASSAQQNEAHGADERVEEAPDGTAMEDIFTEMQLPFGTGPIRQLIEGLPQDDAPEALFTPISDSDVLLSRTLSRVLSIKSSRAELNPSAMAQQVEEVQECRELARLQRSLVSQLREGDADNRKTLEHLEDRWSSVALEAAAVIQSKEAQLQLVTDYSTQIQTARNKVDRLTDELEAVRMCAEQYRKFNESHDEILQRVASAESRLLQVVSEKASCLADCMDQEGRFQVLSDELESLLKHLEDLREWCPQHGCRVRREAAVTSIWRRASRLRNCTQKLTARSKQRTTEWMNIRHTVEKASDMLEQVEAELPGDSRLKSSTEDLQDLLLSWEQYQDRLDCEHRALSALELRTARLLGVPAHLEKAPPTPLCQQLQQLQRRYSSVKQKSREGLLHARLELEEREKIREELQVLRVWLQAAGGLLSEMEQCSNTQELQELYGQLCAHKVLLQRIKENLNVKYSDVHALVPAELDSQLQEVTTSLQEVEMKIGEAVERSGPVHRLGAKLSDILAGLRSVQNRLEERSSTVTKAKITQKRVWDELDRWHSRQATLEVEMQDLEKPEEALILTERLVEVQQLHSLVSKQAEQRTTLLSKIHTWLHEHQEMINSSKSWMAEAQSWLAAPCTYTTAKCLRSHIHALQSVLNDASQIRKTLQGFSSVLKEMSQVCDVTALQEQLVEADCQVADVQDSFTSPLSQLEHAADEVEAIESEVRQMENDVTEIKTLLSSPEAFPSPREDNLKMVEQKIQSMRRTVAEIQKCKPDLCLPGKAEETLVVFTVVDQLQTLLLELEKKVPALFIQQPPTPVTTTAAVRVHAPTYPAAEEETGQITIAHVEDDVLKRSGGTLQTVQQSSTEQKPSRRPDSHQQWAHQGELQAEEATERTGNERLTVEDSGGGILWWLWDAFLGASPEETGVLVGGEAEVVSGPTAQPTAEETKDVESSPDNTEASSSEALSKPLGTVTTQSLYEGTVNTARTANVSKPDSKSQQRCLIS</sequence>
<feature type="compositionally biased region" description="Basic and acidic residues" evidence="7">
    <location>
        <begin position="4753"/>
        <end position="4768"/>
    </location>
</feature>
<feature type="compositionally biased region" description="Polar residues" evidence="7">
    <location>
        <begin position="1136"/>
        <end position="1146"/>
    </location>
</feature>
<dbReference type="Proteomes" id="UP000694548">
    <property type="component" value="Chromosome sgr16"/>
</dbReference>
<dbReference type="InterPro" id="IPR036872">
    <property type="entry name" value="CH_dom_sf"/>
</dbReference>
<keyword evidence="3" id="KW-0677">Repeat</keyword>
<dbReference type="InterPro" id="IPR057057">
    <property type="entry name" value="Spectrin_SYNE1"/>
</dbReference>
<feature type="domain" description="Calponin-homology (CH)" evidence="8">
    <location>
        <begin position="191"/>
        <end position="297"/>
    </location>
</feature>
<reference evidence="9" key="1">
    <citation type="submission" date="2014-08" db="EMBL/GenBank/DDBJ databases">
        <authorList>
            <person name="Senf B."/>
            <person name="Petzold A."/>
            <person name="Downie B.R."/>
            <person name="Koch P."/>
            <person name="Platzer M."/>
        </authorList>
    </citation>
    <scope>NUCLEOTIDE SEQUENCE [LARGE SCALE GENOMIC DNA]</scope>
    <source>
        <strain evidence="9">GRZ</strain>
    </source>
</reference>
<evidence type="ECO:0000256" key="2">
    <source>
        <dbReference type="ARBA" id="ARBA00022553"/>
    </source>
</evidence>
<reference evidence="9" key="3">
    <citation type="submission" date="2025-09" db="UniProtKB">
        <authorList>
            <consortium name="Ensembl"/>
        </authorList>
    </citation>
    <scope>IDENTIFICATION</scope>
</reference>
<feature type="compositionally biased region" description="Basic and acidic residues" evidence="7">
    <location>
        <begin position="6382"/>
        <end position="6422"/>
    </location>
</feature>
<feature type="compositionally biased region" description="Low complexity" evidence="7">
    <location>
        <begin position="5612"/>
        <end position="5625"/>
    </location>
</feature>
<feature type="compositionally biased region" description="Basic and acidic residues" evidence="7">
    <location>
        <begin position="6695"/>
        <end position="6708"/>
    </location>
</feature>
<feature type="region of interest" description="Disordered" evidence="7">
    <location>
        <begin position="1499"/>
        <end position="1528"/>
    </location>
</feature>
<keyword evidence="4" id="KW-0472">Membrane</keyword>
<feature type="compositionally biased region" description="Low complexity" evidence="7">
    <location>
        <begin position="1227"/>
        <end position="1237"/>
    </location>
</feature>
<feature type="region of interest" description="Disordered" evidence="7">
    <location>
        <begin position="7616"/>
        <end position="7658"/>
    </location>
</feature>
<feature type="compositionally biased region" description="Polar residues" evidence="7">
    <location>
        <begin position="5298"/>
        <end position="5314"/>
    </location>
</feature>
<feature type="compositionally biased region" description="Polar residues" evidence="7">
    <location>
        <begin position="7729"/>
        <end position="7762"/>
    </location>
</feature>
<feature type="region of interest" description="Disordered" evidence="7">
    <location>
        <begin position="1719"/>
        <end position="1833"/>
    </location>
</feature>
<feature type="compositionally biased region" description="Polar residues" evidence="7">
    <location>
        <begin position="4385"/>
        <end position="4400"/>
    </location>
</feature>
<feature type="compositionally biased region" description="Polar residues" evidence="7">
    <location>
        <begin position="4553"/>
        <end position="4565"/>
    </location>
</feature>
<evidence type="ECO:0000256" key="1">
    <source>
        <dbReference type="ARBA" id="ARBA00004308"/>
    </source>
</evidence>
<feature type="compositionally biased region" description="Basic and acidic residues" evidence="7">
    <location>
        <begin position="1238"/>
        <end position="1250"/>
    </location>
</feature>
<feature type="coiled-coil region" evidence="6">
    <location>
        <begin position="3207"/>
        <end position="3237"/>
    </location>
</feature>
<feature type="region of interest" description="Disordered" evidence="7">
    <location>
        <begin position="7693"/>
        <end position="7762"/>
    </location>
</feature>
<dbReference type="GO" id="GO:0003779">
    <property type="term" value="F:actin binding"/>
    <property type="evidence" value="ECO:0007669"/>
    <property type="project" value="UniProtKB-KW"/>
</dbReference>
<feature type="domain" description="Calponin-homology (CH)" evidence="8">
    <location>
        <begin position="34"/>
        <end position="139"/>
    </location>
</feature>
<feature type="region of interest" description="Disordered" evidence="7">
    <location>
        <begin position="6215"/>
        <end position="6234"/>
    </location>
</feature>
<gene>
    <name evidence="9" type="primary">syne2b</name>
</gene>
<protein>
    <recommendedName>
        <fullName evidence="8">Calponin-homology (CH) domain-containing protein</fullName>
    </recommendedName>
</protein>
<feature type="region of interest" description="Disordered" evidence="7">
    <location>
        <begin position="5034"/>
        <end position="5055"/>
    </location>
</feature>
<evidence type="ECO:0000256" key="7">
    <source>
        <dbReference type="SAM" id="MobiDB-lite"/>
    </source>
</evidence>
<feature type="compositionally biased region" description="Polar residues" evidence="7">
    <location>
        <begin position="7616"/>
        <end position="7625"/>
    </location>
</feature>
<dbReference type="SUPFAM" id="SSF47576">
    <property type="entry name" value="Calponin-homology domain, CH-domain"/>
    <property type="match status" value="1"/>
</dbReference>
<dbReference type="PROSITE" id="PS00019">
    <property type="entry name" value="ACTININ_1"/>
    <property type="match status" value="1"/>
</dbReference>
<feature type="compositionally biased region" description="Basic and acidic residues" evidence="7">
    <location>
        <begin position="6740"/>
        <end position="6749"/>
    </location>
</feature>
<evidence type="ECO:0000256" key="4">
    <source>
        <dbReference type="ARBA" id="ARBA00023136"/>
    </source>
</evidence>
<dbReference type="FunFam" id="1.10.418.10:FF:000057">
    <property type="entry name" value="Calmin"/>
    <property type="match status" value="1"/>
</dbReference>
<feature type="coiled-coil region" evidence="6">
    <location>
        <begin position="7439"/>
        <end position="7494"/>
    </location>
</feature>
<feature type="coiled-coil region" evidence="6">
    <location>
        <begin position="2428"/>
        <end position="2455"/>
    </location>
</feature>
<feature type="region of interest" description="Disordered" evidence="7">
    <location>
        <begin position="1127"/>
        <end position="1193"/>
    </location>
</feature>
<dbReference type="PANTHER" id="PTHR14514:SF4">
    <property type="entry name" value="NESPRIN-2"/>
    <property type="match status" value="1"/>
</dbReference>
<feature type="region of interest" description="Disordered" evidence="7">
    <location>
        <begin position="1035"/>
        <end position="1097"/>
    </location>
</feature>
<keyword evidence="6" id="KW-0175">Coiled coil</keyword>
<accession>A0A8C6P4A2</accession>
<feature type="compositionally biased region" description="Polar residues" evidence="7">
    <location>
        <begin position="5949"/>
        <end position="5962"/>
    </location>
</feature>
<feature type="compositionally biased region" description="Basic and acidic residues" evidence="7">
    <location>
        <begin position="4465"/>
        <end position="4481"/>
    </location>
</feature>
<feature type="compositionally biased region" description="Low complexity" evidence="7">
    <location>
        <begin position="1252"/>
        <end position="1268"/>
    </location>
</feature>
<evidence type="ECO:0000256" key="3">
    <source>
        <dbReference type="ARBA" id="ARBA00022737"/>
    </source>
</evidence>
<feature type="region of interest" description="Disordered" evidence="7">
    <location>
        <begin position="5603"/>
        <end position="5631"/>
    </location>
</feature>
<feature type="compositionally biased region" description="Polar residues" evidence="7">
    <location>
        <begin position="6038"/>
        <end position="6053"/>
    </location>
</feature>
<name>A0A8C6P4A2_NOTFU</name>
<keyword evidence="2" id="KW-0597">Phosphoprotein</keyword>
<feature type="region of interest" description="Disordered" evidence="7">
    <location>
        <begin position="1227"/>
        <end position="1304"/>
    </location>
</feature>
<feature type="coiled-coil region" evidence="6">
    <location>
        <begin position="6925"/>
        <end position="6952"/>
    </location>
</feature>
<dbReference type="PANTHER" id="PTHR14514">
    <property type="entry name" value="PKA ANCHORING PROTEIN"/>
    <property type="match status" value="1"/>
</dbReference>
<feature type="region of interest" description="Disordered" evidence="7">
    <location>
        <begin position="6361"/>
        <end position="6487"/>
    </location>
</feature>
<feature type="region of interest" description="Disordered" evidence="7">
    <location>
        <begin position="4949"/>
        <end position="4971"/>
    </location>
</feature>
<feature type="coiled-coil region" evidence="6">
    <location>
        <begin position="2896"/>
        <end position="2923"/>
    </location>
</feature>
<evidence type="ECO:0000313" key="10">
    <source>
        <dbReference type="Proteomes" id="UP000694548"/>
    </source>
</evidence>
<feature type="compositionally biased region" description="Polar residues" evidence="7">
    <location>
        <begin position="1916"/>
        <end position="1932"/>
    </location>
</feature>
<dbReference type="GeneTree" id="ENSGT00940000154656"/>
<feature type="region of interest" description="Disordered" evidence="7">
    <location>
        <begin position="5643"/>
        <end position="5669"/>
    </location>
</feature>
<feature type="compositionally biased region" description="Low complexity" evidence="7">
    <location>
        <begin position="4687"/>
        <end position="4698"/>
    </location>
</feature>
<dbReference type="Pfam" id="PF00307">
    <property type="entry name" value="CH"/>
    <property type="match status" value="2"/>
</dbReference>
<feature type="coiled-coil region" evidence="6">
    <location>
        <begin position="3317"/>
        <end position="3383"/>
    </location>
</feature>
<feature type="compositionally biased region" description="Low complexity" evidence="7">
    <location>
        <begin position="1742"/>
        <end position="1762"/>
    </location>
</feature>
<feature type="compositionally biased region" description="Polar residues" evidence="7">
    <location>
        <begin position="1611"/>
        <end position="1629"/>
    </location>
</feature>
<evidence type="ECO:0000259" key="8">
    <source>
        <dbReference type="PROSITE" id="PS50021"/>
    </source>
</evidence>
<dbReference type="InterPro" id="IPR001715">
    <property type="entry name" value="CH_dom"/>
</dbReference>
<feature type="compositionally biased region" description="Polar residues" evidence="7">
    <location>
        <begin position="1035"/>
        <end position="1052"/>
    </location>
</feature>
<feature type="compositionally biased region" description="Low complexity" evidence="7">
    <location>
        <begin position="1596"/>
        <end position="1610"/>
    </location>
</feature>
<dbReference type="InterPro" id="IPR001589">
    <property type="entry name" value="Actinin_actin-bd_CS"/>
</dbReference>
<feature type="compositionally biased region" description="Polar residues" evidence="7">
    <location>
        <begin position="4482"/>
        <end position="4494"/>
    </location>
</feature>
<feature type="compositionally biased region" description="Polar residues" evidence="7">
    <location>
        <begin position="1719"/>
        <end position="1732"/>
    </location>
</feature>
<evidence type="ECO:0000256" key="6">
    <source>
        <dbReference type="SAM" id="Coils"/>
    </source>
</evidence>
<dbReference type="Gene3D" id="1.10.418.10">
    <property type="entry name" value="Calponin-like domain"/>
    <property type="match status" value="2"/>
</dbReference>
<dbReference type="SMART" id="SM00033">
    <property type="entry name" value="CH"/>
    <property type="match status" value="2"/>
</dbReference>
<feature type="compositionally biased region" description="Low complexity" evidence="7">
    <location>
        <begin position="1289"/>
        <end position="1300"/>
    </location>
</feature>
<feature type="compositionally biased region" description="Low complexity" evidence="7">
    <location>
        <begin position="1962"/>
        <end position="1981"/>
    </location>
</feature>
<feature type="compositionally biased region" description="Basic and acidic residues" evidence="7">
    <location>
        <begin position="7648"/>
        <end position="7658"/>
    </location>
</feature>
<dbReference type="Pfam" id="PF25034">
    <property type="entry name" value="Spectrin_SYNE1"/>
    <property type="match status" value="1"/>
</dbReference>
<feature type="compositionally biased region" description="Low complexity" evidence="7">
    <location>
        <begin position="1681"/>
        <end position="1705"/>
    </location>
</feature>
<feature type="region of interest" description="Disordered" evidence="7">
    <location>
        <begin position="5902"/>
        <end position="5923"/>
    </location>
</feature>
<comment type="subcellular location">
    <subcellularLocation>
        <location evidence="1">Endomembrane system</location>
    </subcellularLocation>
</comment>
<evidence type="ECO:0000256" key="5">
    <source>
        <dbReference type="ARBA" id="ARBA00023203"/>
    </source>
</evidence>
<feature type="region of interest" description="Disordered" evidence="7">
    <location>
        <begin position="6038"/>
        <end position="6057"/>
    </location>
</feature>
<dbReference type="PROSITE" id="PS50021">
    <property type="entry name" value="CH"/>
    <property type="match status" value="2"/>
</dbReference>
<feature type="compositionally biased region" description="Basic residues" evidence="7">
    <location>
        <begin position="4835"/>
        <end position="4844"/>
    </location>
</feature>
<feature type="region of interest" description="Disordered" evidence="7">
    <location>
        <begin position="923"/>
        <end position="967"/>
    </location>
</feature>
<feature type="region of interest" description="Disordered" evidence="7">
    <location>
        <begin position="4371"/>
        <end position="4400"/>
    </location>
</feature>
<proteinExistence type="predicted"/>
<feature type="compositionally biased region" description="Polar residues" evidence="7">
    <location>
        <begin position="1778"/>
        <end position="1791"/>
    </location>
</feature>